<dbReference type="Proteomes" id="UP000011115">
    <property type="component" value="Unassembled WGS sequence"/>
</dbReference>
<dbReference type="EnsemblPlants" id="PGSC0003DMT400062739">
    <property type="protein sequence ID" value="PGSC0003DMT400062739"/>
    <property type="gene ID" value="PGSC0003DMG400024416"/>
</dbReference>
<dbReference type="STRING" id="4113.M1C9H3"/>
<dbReference type="InParanoid" id="M1C9H3"/>
<gene>
    <name evidence="2" type="primary">LOC107058647</name>
</gene>
<organism evidence="2 3">
    <name type="scientific">Solanum tuberosum</name>
    <name type="common">Potato</name>
    <dbReference type="NCBI Taxonomy" id="4113"/>
    <lineage>
        <taxon>Eukaryota</taxon>
        <taxon>Viridiplantae</taxon>
        <taxon>Streptophyta</taxon>
        <taxon>Embryophyta</taxon>
        <taxon>Tracheophyta</taxon>
        <taxon>Spermatophyta</taxon>
        <taxon>Magnoliopsida</taxon>
        <taxon>eudicotyledons</taxon>
        <taxon>Gunneridae</taxon>
        <taxon>Pentapetalae</taxon>
        <taxon>asterids</taxon>
        <taxon>lamiids</taxon>
        <taxon>Solanales</taxon>
        <taxon>Solanaceae</taxon>
        <taxon>Solanoideae</taxon>
        <taxon>Solaneae</taxon>
        <taxon>Solanum</taxon>
    </lineage>
</organism>
<evidence type="ECO:0000313" key="2">
    <source>
        <dbReference type="EnsemblPlants" id="PGSC0003DMT400062739"/>
    </source>
</evidence>
<dbReference type="PaxDb" id="4113-PGSC0003DMT400062739"/>
<feature type="region of interest" description="Disordered" evidence="1">
    <location>
        <begin position="143"/>
        <end position="197"/>
    </location>
</feature>
<feature type="compositionally biased region" description="Basic and acidic residues" evidence="1">
    <location>
        <begin position="166"/>
        <end position="175"/>
    </location>
</feature>
<dbReference type="Gene3D" id="3.30.890.10">
    <property type="entry name" value="Methyl-cpg-binding Protein 2, Chain A"/>
    <property type="match status" value="1"/>
</dbReference>
<keyword evidence="3" id="KW-1185">Reference proteome</keyword>
<reference evidence="2" key="2">
    <citation type="submission" date="2015-06" db="UniProtKB">
        <authorList>
            <consortium name="EnsemblPlants"/>
        </authorList>
    </citation>
    <scope>IDENTIFICATION</scope>
    <source>
        <strain evidence="2">DM1-3 516 R44</strain>
    </source>
</reference>
<evidence type="ECO:0000256" key="1">
    <source>
        <dbReference type="SAM" id="MobiDB-lite"/>
    </source>
</evidence>
<dbReference type="HOGENOM" id="CLU_119754_0_0_1"/>
<protein>
    <submittedName>
        <fullName evidence="2">DNA binding protein</fullName>
    </submittedName>
</protein>
<dbReference type="Gramene" id="PGSC0003DMT400062739">
    <property type="protein sequence ID" value="PGSC0003DMT400062739"/>
    <property type="gene ID" value="PGSC0003DMG400024416"/>
</dbReference>
<accession>M1C9H3</accession>
<dbReference type="AlphaFoldDB" id="M1C9H3"/>
<name>M1C9H3_SOLTU</name>
<sequence length="197" mass="22209">MTKADLAISSIPWIIVTSDDFCNDGMPSDLLFPSGTYIDVELDVRVETTTPNEGDISIEGKVSDVILSKLQIQRKIMPICRVKLDRPKWLLENWRFETKVSITGATAGIFDRYYIETVSSDKFRSKNEYSMTKTRGDIVKLSVPKASKNKKRNAEEVSRSSKKKKIVVEEPKSNSDSDTMTEIDNYEDSSAHASDDV</sequence>
<evidence type="ECO:0000313" key="3">
    <source>
        <dbReference type="Proteomes" id="UP000011115"/>
    </source>
</evidence>
<proteinExistence type="predicted"/>
<reference evidence="3" key="1">
    <citation type="journal article" date="2011" name="Nature">
        <title>Genome sequence and analysis of the tuber crop potato.</title>
        <authorList>
            <consortium name="The Potato Genome Sequencing Consortium"/>
        </authorList>
    </citation>
    <scope>NUCLEOTIDE SEQUENCE [LARGE SCALE GENOMIC DNA]</scope>
    <source>
        <strain evidence="3">cv. DM1-3 516 R44</strain>
    </source>
</reference>